<keyword evidence="2" id="KW-1185">Reference proteome</keyword>
<dbReference type="Proteomes" id="UP001151760">
    <property type="component" value="Unassembled WGS sequence"/>
</dbReference>
<evidence type="ECO:0000313" key="2">
    <source>
        <dbReference type="Proteomes" id="UP001151760"/>
    </source>
</evidence>
<comment type="caution">
    <text evidence="1">The sequence shown here is derived from an EMBL/GenBank/DDBJ whole genome shotgun (WGS) entry which is preliminary data.</text>
</comment>
<name>A0ABQ4X5W6_9ASTR</name>
<dbReference type="EMBL" id="BQNB010009217">
    <property type="protein sequence ID" value="GJS60380.1"/>
    <property type="molecule type" value="Genomic_DNA"/>
</dbReference>
<gene>
    <name evidence="1" type="ORF">Tco_0655164</name>
</gene>
<organism evidence="1 2">
    <name type="scientific">Tanacetum coccineum</name>
    <dbReference type="NCBI Taxonomy" id="301880"/>
    <lineage>
        <taxon>Eukaryota</taxon>
        <taxon>Viridiplantae</taxon>
        <taxon>Streptophyta</taxon>
        <taxon>Embryophyta</taxon>
        <taxon>Tracheophyta</taxon>
        <taxon>Spermatophyta</taxon>
        <taxon>Magnoliopsida</taxon>
        <taxon>eudicotyledons</taxon>
        <taxon>Gunneridae</taxon>
        <taxon>Pentapetalae</taxon>
        <taxon>asterids</taxon>
        <taxon>campanulids</taxon>
        <taxon>Asterales</taxon>
        <taxon>Asteraceae</taxon>
        <taxon>Asteroideae</taxon>
        <taxon>Anthemideae</taxon>
        <taxon>Anthemidinae</taxon>
        <taxon>Tanacetum</taxon>
    </lineage>
</organism>
<reference evidence="1" key="2">
    <citation type="submission" date="2022-01" db="EMBL/GenBank/DDBJ databases">
        <authorList>
            <person name="Yamashiro T."/>
            <person name="Shiraishi A."/>
            <person name="Satake H."/>
            <person name="Nakayama K."/>
        </authorList>
    </citation>
    <scope>NUCLEOTIDE SEQUENCE</scope>
</reference>
<accession>A0ABQ4X5W6</accession>
<evidence type="ECO:0000313" key="1">
    <source>
        <dbReference type="EMBL" id="GJS60380.1"/>
    </source>
</evidence>
<reference evidence="1" key="1">
    <citation type="journal article" date="2022" name="Int. J. Mol. Sci.">
        <title>Draft Genome of Tanacetum Coccineum: Genomic Comparison of Closely Related Tanacetum-Family Plants.</title>
        <authorList>
            <person name="Yamashiro T."/>
            <person name="Shiraishi A."/>
            <person name="Nakayama K."/>
            <person name="Satake H."/>
        </authorList>
    </citation>
    <scope>NUCLEOTIDE SEQUENCE</scope>
</reference>
<proteinExistence type="predicted"/>
<protein>
    <submittedName>
        <fullName evidence="1">Uncharacterized protein</fullName>
    </submittedName>
</protein>
<sequence length="117" mass="13182">MTAFGCKLPVQKFHRSKFTLDYDSQMTDTRFVQYTLISSSTLQRYTTPTPGIGKKSVADRTRIKDTVGQTHHVQDTTAVREYTDADDADIRPIFDEEPMAEVQLTAECNIFAIGQTA</sequence>